<dbReference type="EMBL" id="JACCKB010000051">
    <property type="protein sequence ID" value="NYZ68816.1"/>
    <property type="molecule type" value="Genomic_DNA"/>
</dbReference>
<evidence type="ECO:0000256" key="2">
    <source>
        <dbReference type="ARBA" id="ARBA00022729"/>
    </source>
</evidence>
<feature type="domain" description="Solute-binding protein family 3/N-terminal" evidence="4">
    <location>
        <begin position="35"/>
        <end position="249"/>
    </location>
</feature>
<keyword evidence="6" id="KW-1185">Reference proteome</keyword>
<dbReference type="RefSeq" id="WP_180570814.1">
    <property type="nucleotide sequence ID" value="NZ_JACCKB010000051.1"/>
</dbReference>
<name>A0A853IM15_9GAMM</name>
<feature type="signal peptide" evidence="3">
    <location>
        <begin position="1"/>
        <end position="22"/>
    </location>
</feature>
<dbReference type="PANTHER" id="PTHR35936:SF25">
    <property type="entry name" value="ABC TRANSPORTER SUBSTRATE-BINDING PROTEIN"/>
    <property type="match status" value="1"/>
</dbReference>
<dbReference type="SUPFAM" id="SSF53850">
    <property type="entry name" value="Periplasmic binding protein-like II"/>
    <property type="match status" value="1"/>
</dbReference>
<comment type="similarity">
    <text evidence="1">Belongs to the bacterial solute-binding protein 3 family.</text>
</comment>
<dbReference type="Pfam" id="PF00497">
    <property type="entry name" value="SBP_bac_3"/>
    <property type="match status" value="1"/>
</dbReference>
<keyword evidence="2 3" id="KW-0732">Signal</keyword>
<sequence>MPSPLKYVLYLSCILFSCFSFAIDRNAITIATGEWKPYVTDTVEGKGYVTEIITETLSKIGIKPIYKFMPWRRCEALLRYSKVKAIFPYGHTKKRDRYYTYSAPVAESKNVFFYLKKKHNQPPHQWQKLSDLSQYTFIIPNGYADEKTLRNAGLNVKLAKDEKEAVREIKKGNFDFLPLAELVTWELIKNEFPNDVGQFASLKKPLSSRKLHLLINKNDHRGKEMLDDFNRALSEFKQTPRYTEILQKYNIPL</sequence>
<protein>
    <submittedName>
        <fullName evidence="5">Transporter substrate-binding domain-containing protein</fullName>
    </submittedName>
</protein>
<reference evidence="5 6" key="1">
    <citation type="submission" date="2020-07" db="EMBL/GenBank/DDBJ databases">
        <title>Endozoicomonas sp. nov., isolated from sediment.</title>
        <authorList>
            <person name="Gu T."/>
        </authorList>
    </citation>
    <scope>NUCLEOTIDE SEQUENCE [LARGE SCALE GENOMIC DNA]</scope>
    <source>
        <strain evidence="5 6">SM1973</strain>
    </source>
</reference>
<dbReference type="Gene3D" id="3.40.190.10">
    <property type="entry name" value="Periplasmic binding protein-like II"/>
    <property type="match status" value="2"/>
</dbReference>
<accession>A0A853IM15</accession>
<proteinExistence type="inferred from homology"/>
<dbReference type="AlphaFoldDB" id="A0A853IM15"/>
<dbReference type="Proteomes" id="UP000569732">
    <property type="component" value="Unassembled WGS sequence"/>
</dbReference>
<evidence type="ECO:0000313" key="5">
    <source>
        <dbReference type="EMBL" id="NYZ68816.1"/>
    </source>
</evidence>
<dbReference type="PANTHER" id="PTHR35936">
    <property type="entry name" value="MEMBRANE-BOUND LYTIC MUREIN TRANSGLYCOSYLASE F"/>
    <property type="match status" value="1"/>
</dbReference>
<comment type="caution">
    <text evidence="5">The sequence shown here is derived from an EMBL/GenBank/DDBJ whole genome shotgun (WGS) entry which is preliminary data.</text>
</comment>
<gene>
    <name evidence="5" type="ORF">H0A36_22620</name>
</gene>
<evidence type="ECO:0000256" key="3">
    <source>
        <dbReference type="SAM" id="SignalP"/>
    </source>
</evidence>
<dbReference type="PROSITE" id="PS51257">
    <property type="entry name" value="PROKAR_LIPOPROTEIN"/>
    <property type="match status" value="1"/>
</dbReference>
<evidence type="ECO:0000256" key="1">
    <source>
        <dbReference type="ARBA" id="ARBA00010333"/>
    </source>
</evidence>
<dbReference type="InterPro" id="IPR001638">
    <property type="entry name" value="Solute-binding_3/MltF_N"/>
</dbReference>
<organism evidence="5 6">
    <name type="scientific">Spartinivicinus marinus</name>
    <dbReference type="NCBI Taxonomy" id="2994442"/>
    <lineage>
        <taxon>Bacteria</taxon>
        <taxon>Pseudomonadati</taxon>
        <taxon>Pseudomonadota</taxon>
        <taxon>Gammaproteobacteria</taxon>
        <taxon>Oceanospirillales</taxon>
        <taxon>Zooshikellaceae</taxon>
        <taxon>Spartinivicinus</taxon>
    </lineage>
</organism>
<evidence type="ECO:0000313" key="6">
    <source>
        <dbReference type="Proteomes" id="UP000569732"/>
    </source>
</evidence>
<feature type="chain" id="PRO_5032504156" evidence="3">
    <location>
        <begin position="23"/>
        <end position="253"/>
    </location>
</feature>
<evidence type="ECO:0000259" key="4">
    <source>
        <dbReference type="Pfam" id="PF00497"/>
    </source>
</evidence>